<dbReference type="HOGENOM" id="CLU_005726_6_0_1"/>
<reference key="1">
    <citation type="submission" date="2007-01" db="EMBL/GenBank/DDBJ databases">
        <title>The Genome Sequence of Puccinia graminis f. sp. tritici Strain CRL 75-36-700-3.</title>
        <authorList>
            <consortium name="The Broad Institute Genome Sequencing Platform"/>
            <person name="Birren B."/>
            <person name="Lander E."/>
            <person name="Galagan J."/>
            <person name="Nusbaum C."/>
            <person name="Devon K."/>
            <person name="Cuomo C."/>
            <person name="Jaffe D."/>
            <person name="Butler J."/>
            <person name="Alvarez P."/>
            <person name="Gnerre S."/>
            <person name="Grabherr M."/>
            <person name="Mauceli E."/>
            <person name="Brockman W."/>
            <person name="Young S."/>
            <person name="LaButti K."/>
            <person name="Sykes S."/>
            <person name="DeCaprio D."/>
            <person name="Crawford M."/>
            <person name="Koehrsen M."/>
            <person name="Engels R."/>
            <person name="Montgomery P."/>
            <person name="Pearson M."/>
            <person name="Howarth C."/>
            <person name="Larson L."/>
            <person name="White J."/>
            <person name="Zeng Q."/>
            <person name="Kodira C."/>
            <person name="Yandava C."/>
            <person name="Alvarado L."/>
            <person name="O'Leary S."/>
            <person name="Szabo L."/>
            <person name="Dean R."/>
            <person name="Schein J."/>
        </authorList>
    </citation>
    <scope>NUCLEOTIDE SEQUENCE</scope>
    <source>
        <strain>CRL 75-36-700-3</strain>
    </source>
</reference>
<name>E3LC18_PUCGT</name>
<dbReference type="VEuPathDB" id="FungiDB:PGTG_20080"/>
<sequence>MAVDKAARSQRARRAAESVKKKIAPPLILPKTKKPKPIENPNNQELSDDANGQSTNSSEIGDIFEVYDEEVALADEAHQIMQWCNEEHSDNNDDESKEVVKFLWPISFSNDTEAQKRKLKSGRLGYLLPVPNPSGNSQKLVPRKLTRTTKHNYQVNRNNALGKNNGIMAAFLKKGKEQSEERVNNDMSSPGQSPVNISSSSLNTNARNNEAYENHIASSVNKYLANKLCKPAYDERKIFEDKFKRLNDAISLLKLEYRHREKIDKKKKYSGFELDELQEFNNLRHENRMNGVPHPAIAASITTAASSNRRLQSGIKKFSTSVGRARRIQAQARHVLCFKELSTSNQGKGAKQKSILDDPVIFQTLSSWSAAQKPGHVTPRSFHEHVINNVLPQHGHKSIHIDTATQWMYKLGFRAQKHRKSIYYDGHERKQHKASRLSLADAATVIYPGSQGDPWWDMKQLCAQVVEKAIPIFEALHPGSQGVFVFDCSSAHEAYGPNALRVQNMNLSLGGKQARMCDTIIPSDDPLIPEHLRGQHQAMCFPADYVVQSLANEPKGIEQVLSEHGIWQHHISSCIDQRLPRLHLRCKQCAQTGAVKDAKIRAATMVKRAEAHGYFLNYEQCMDNVRAPLGWVGSP</sequence>
<accession>E3LC18</accession>
<dbReference type="InParanoid" id="E3LC18"/>
<dbReference type="RefSeq" id="XP_003338512.1">
    <property type="nucleotide sequence ID" value="XM_003338464.1"/>
</dbReference>
<dbReference type="PANTHER" id="PTHR35871">
    <property type="entry name" value="EXPRESSED PROTEIN"/>
    <property type="match status" value="1"/>
</dbReference>
<dbReference type="GeneID" id="10535785"/>
<organism evidence="2 3">
    <name type="scientific">Puccinia graminis f. sp. tritici (strain CRL 75-36-700-3 / race SCCL)</name>
    <name type="common">Black stem rust fungus</name>
    <dbReference type="NCBI Taxonomy" id="418459"/>
    <lineage>
        <taxon>Eukaryota</taxon>
        <taxon>Fungi</taxon>
        <taxon>Dikarya</taxon>
        <taxon>Basidiomycota</taxon>
        <taxon>Pucciniomycotina</taxon>
        <taxon>Pucciniomycetes</taxon>
        <taxon>Pucciniales</taxon>
        <taxon>Pucciniaceae</taxon>
        <taxon>Puccinia</taxon>
    </lineage>
</organism>
<proteinExistence type="predicted"/>
<feature type="region of interest" description="Disordered" evidence="1">
    <location>
        <begin position="178"/>
        <end position="197"/>
    </location>
</feature>
<dbReference type="KEGG" id="pgr:PGTG_20080"/>
<dbReference type="eggNOG" id="ENOG502RT6R">
    <property type="taxonomic scope" value="Eukaryota"/>
</dbReference>
<evidence type="ECO:0000313" key="3">
    <source>
        <dbReference type="Proteomes" id="UP000008783"/>
    </source>
</evidence>
<dbReference type="EMBL" id="DS178439">
    <property type="protein sequence ID" value="EFP94093.1"/>
    <property type="molecule type" value="Genomic_DNA"/>
</dbReference>
<dbReference type="AlphaFoldDB" id="E3LC18"/>
<dbReference type="Proteomes" id="UP000008783">
    <property type="component" value="Unassembled WGS sequence"/>
</dbReference>
<keyword evidence="3" id="KW-1185">Reference proteome</keyword>
<gene>
    <name evidence="2" type="ORF">PGTG_20080</name>
</gene>
<dbReference type="PANTHER" id="PTHR35871:SF1">
    <property type="entry name" value="CXC1-LIKE CYSTEINE CLUSTER ASSOCIATED WITH KDZ TRANSPOSASES DOMAIN-CONTAINING PROTEIN"/>
    <property type="match status" value="1"/>
</dbReference>
<feature type="region of interest" description="Disordered" evidence="1">
    <location>
        <begin position="1"/>
        <end position="57"/>
    </location>
</feature>
<feature type="compositionally biased region" description="Polar residues" evidence="1">
    <location>
        <begin position="40"/>
        <end position="57"/>
    </location>
</feature>
<reference evidence="3" key="2">
    <citation type="journal article" date="2011" name="Proc. Natl. Acad. Sci. U.S.A.">
        <title>Obligate biotrophy features unraveled by the genomic analysis of rust fungi.</title>
        <authorList>
            <person name="Duplessis S."/>
            <person name="Cuomo C.A."/>
            <person name="Lin Y.-C."/>
            <person name="Aerts A."/>
            <person name="Tisserant E."/>
            <person name="Veneault-Fourrey C."/>
            <person name="Joly D.L."/>
            <person name="Hacquard S."/>
            <person name="Amselem J."/>
            <person name="Cantarel B.L."/>
            <person name="Chiu R."/>
            <person name="Coutinho P.M."/>
            <person name="Feau N."/>
            <person name="Field M."/>
            <person name="Frey P."/>
            <person name="Gelhaye E."/>
            <person name="Goldberg J."/>
            <person name="Grabherr M.G."/>
            <person name="Kodira C.D."/>
            <person name="Kohler A."/>
            <person name="Kuees U."/>
            <person name="Lindquist E.A."/>
            <person name="Lucas S.M."/>
            <person name="Mago R."/>
            <person name="Mauceli E."/>
            <person name="Morin E."/>
            <person name="Murat C."/>
            <person name="Pangilinan J.L."/>
            <person name="Park R."/>
            <person name="Pearson M."/>
            <person name="Quesneville H."/>
            <person name="Rouhier N."/>
            <person name="Sakthikumar S."/>
            <person name="Salamov A.A."/>
            <person name="Schmutz J."/>
            <person name="Selles B."/>
            <person name="Shapiro H."/>
            <person name="Tanguay P."/>
            <person name="Tuskan G.A."/>
            <person name="Henrissat B."/>
            <person name="Van de Peer Y."/>
            <person name="Rouze P."/>
            <person name="Ellis J.G."/>
            <person name="Dodds P.N."/>
            <person name="Schein J.E."/>
            <person name="Zhong S."/>
            <person name="Hamelin R.C."/>
            <person name="Grigoriev I.V."/>
            <person name="Szabo L.J."/>
            <person name="Martin F."/>
        </authorList>
    </citation>
    <scope>NUCLEOTIDE SEQUENCE [LARGE SCALE GENOMIC DNA]</scope>
    <source>
        <strain evidence="3">CRL 75-36-700-3 / race SCCL</strain>
    </source>
</reference>
<evidence type="ECO:0000256" key="1">
    <source>
        <dbReference type="SAM" id="MobiDB-lite"/>
    </source>
</evidence>
<protein>
    <submittedName>
        <fullName evidence="2">Uncharacterized protein</fullName>
    </submittedName>
</protein>
<evidence type="ECO:0000313" key="2">
    <source>
        <dbReference type="EMBL" id="EFP94093.1"/>
    </source>
</evidence>
<feature type="compositionally biased region" description="Polar residues" evidence="1">
    <location>
        <begin position="185"/>
        <end position="197"/>
    </location>
</feature>
<dbReference type="OrthoDB" id="6511194at2759"/>